<feature type="domain" description="Photosynthesis system II assembly factor Ycf48/Hcf136-like" evidence="6">
    <location>
        <begin position="26"/>
        <end position="318"/>
    </location>
</feature>
<evidence type="ECO:0000256" key="1">
    <source>
        <dbReference type="ARBA" id="ARBA00022531"/>
    </source>
</evidence>
<dbReference type="PANTHER" id="PTHR47199:SF2">
    <property type="entry name" value="PHOTOSYSTEM II STABILITY_ASSEMBLY FACTOR HCF136, CHLOROPLASTIC"/>
    <property type="match status" value="1"/>
</dbReference>
<dbReference type="EMBL" id="CP063845">
    <property type="protein sequence ID" value="UFP96618.1"/>
    <property type="molecule type" value="Genomic_DNA"/>
</dbReference>
<comment type="similarity">
    <text evidence="4">Belongs to the Ycf48 family.</text>
</comment>
<keyword evidence="4" id="KW-1003">Cell membrane</keyword>
<evidence type="ECO:0000256" key="2">
    <source>
        <dbReference type="ARBA" id="ARBA00022729"/>
    </source>
</evidence>
<comment type="subunit">
    <text evidence="4">Part of early PSII assembly complexes which includes D1 (psbA) and PsbI; not found in mature PSII. Binds to the periplasmic side of PSII complexes. Interacts with YidC.</text>
</comment>
<evidence type="ECO:0000256" key="4">
    <source>
        <dbReference type="HAMAP-Rule" id="MF_01348"/>
    </source>
</evidence>
<dbReference type="PROSITE" id="PS51257">
    <property type="entry name" value="PROKAR_LIPOPROTEIN"/>
    <property type="match status" value="1"/>
</dbReference>
<keyword evidence="2 4" id="KW-0732">Signal</keyword>
<dbReference type="Proteomes" id="UP001054846">
    <property type="component" value="Chromosome"/>
</dbReference>
<dbReference type="NCBIfam" id="NF010237">
    <property type="entry name" value="PRK13684.1"/>
    <property type="match status" value="1"/>
</dbReference>
<dbReference type="Gene3D" id="2.130.10.10">
    <property type="entry name" value="YVTN repeat-like/Quinoprotein amine dehydrogenase"/>
    <property type="match status" value="2"/>
</dbReference>
<dbReference type="InterPro" id="IPR016705">
    <property type="entry name" value="Ycf48/Hcf136"/>
</dbReference>
<evidence type="ECO:0000256" key="3">
    <source>
        <dbReference type="ARBA" id="ARBA00023276"/>
    </source>
</evidence>
<dbReference type="PANTHER" id="PTHR47199">
    <property type="entry name" value="PHOTOSYSTEM II STABILITY/ASSEMBLY FACTOR HCF136, CHLOROPLASTIC"/>
    <property type="match status" value="1"/>
</dbReference>
<keyword evidence="4" id="KW-0997">Cell inner membrane</keyword>
<evidence type="ECO:0000259" key="6">
    <source>
        <dbReference type="Pfam" id="PF14870"/>
    </source>
</evidence>
<keyword evidence="1 4" id="KW-0602">Photosynthesis</keyword>
<name>A0ABY3PSZ7_9CYAN</name>
<comment type="domain">
    <text evidence="4">A 7-bladed beta-propeller torus, about 55 by 55 Angstroms, with a depth of about 25 Angstroms and a central pore.</text>
</comment>
<keyword evidence="8" id="KW-1185">Reference proteome</keyword>
<comment type="subcellular location">
    <subcellularLocation>
        <location evidence="4">Cell inner membrane</location>
        <topology evidence="4">Lipid-anchor</topology>
        <orientation evidence="4">Periplasmic side</orientation>
    </subcellularLocation>
    <text evidence="4">Associated with a PSII precusor complex on the periplasmic side of the cell inner membrane.</text>
</comment>
<feature type="signal peptide" evidence="5">
    <location>
        <begin position="1"/>
        <end position="20"/>
    </location>
</feature>
<organism evidence="7 8">
    <name type="scientific">Gloeobacter morelensis MG652769</name>
    <dbReference type="NCBI Taxonomy" id="2781736"/>
    <lineage>
        <taxon>Bacteria</taxon>
        <taxon>Bacillati</taxon>
        <taxon>Cyanobacteriota</taxon>
        <taxon>Cyanophyceae</taxon>
        <taxon>Gloeobacterales</taxon>
        <taxon>Gloeobacteraceae</taxon>
        <taxon>Gloeobacter</taxon>
        <taxon>Gloeobacter morelensis</taxon>
    </lineage>
</organism>
<keyword evidence="4" id="KW-0472">Membrane</keyword>
<keyword evidence="3 4" id="KW-0604">Photosystem II</keyword>
<evidence type="ECO:0000313" key="8">
    <source>
        <dbReference type="Proteomes" id="UP001054846"/>
    </source>
</evidence>
<feature type="chain" id="PRO_5046053473" description="Photosystem II assembly lipoprotein Ycf48" evidence="5">
    <location>
        <begin position="21"/>
        <end position="323"/>
    </location>
</feature>
<reference evidence="7 8" key="1">
    <citation type="journal article" date="2021" name="Genome Biol. Evol.">
        <title>Complete Genome Sequencing of a Novel Gloeobacter Species from a Waterfall Cave in Mexico.</title>
        <authorList>
            <person name="Saw J.H."/>
            <person name="Cardona T."/>
            <person name="Montejano G."/>
        </authorList>
    </citation>
    <scope>NUCLEOTIDE SEQUENCE [LARGE SCALE GENOMIC DNA]</scope>
    <source>
        <strain evidence="7">MG652769</strain>
    </source>
</reference>
<gene>
    <name evidence="4" type="primary">ycf48</name>
    <name evidence="7" type="ORF">ISF26_10585</name>
</gene>
<dbReference type="HAMAP" id="MF_01348">
    <property type="entry name" value="Ycf48"/>
    <property type="match status" value="1"/>
</dbReference>
<dbReference type="InterPro" id="IPR015943">
    <property type="entry name" value="WD40/YVTN_repeat-like_dom_sf"/>
</dbReference>
<dbReference type="RefSeq" id="WP_230843855.1">
    <property type="nucleotide sequence ID" value="NZ_CP063845.1"/>
</dbReference>
<proteinExistence type="inferred from homology"/>
<dbReference type="SUPFAM" id="SSF110296">
    <property type="entry name" value="Oligoxyloglucan reducing end-specific cellobiohydrolase"/>
    <property type="match status" value="1"/>
</dbReference>
<sequence>MRKWSGLGLGLLLLALAGCGAPPLERDEWKVIPTGLSDKADLLDIAFVDDENGWAVGSRSTLLRTADGGESWSAIPVKLDSDSRFLSVSFDGKNGWIGGEPKRLLRTVNGGESWTSITLDRRLPGSPIKVYALGPDTAEVVLNSGLVIKTVNGGKNWQVVTPASAGGIRSAERVADGSYWVVSTRGGSYLQWKPGDPQWTNYERTSSRRIQAMGFSGGKAGWMINQGGEMQFTANHGETWTPGRSVILNGLGLLDADYTADDKKIWAAGGGGTLIVSADDGQNWKAEEVPGIKGSLLNVEFIGNKGFVLGQNGVLLKYRGAAD</sequence>
<dbReference type="InterPro" id="IPR028203">
    <property type="entry name" value="PSII_CF48-like_dom"/>
</dbReference>
<comment type="function">
    <text evidence="4">A factor required for optimal assembly of photosystem II (PSII), acting in the early stages of PSII assembly. Also plays a role in replacement of photodamaged D1 (psbA). Assists YidC in synthesis of chlorophyll-binding proteins.</text>
</comment>
<evidence type="ECO:0000256" key="5">
    <source>
        <dbReference type="SAM" id="SignalP"/>
    </source>
</evidence>
<evidence type="ECO:0000313" key="7">
    <source>
        <dbReference type="EMBL" id="UFP96618.1"/>
    </source>
</evidence>
<protein>
    <recommendedName>
        <fullName evidence="4">Photosystem II assembly lipoprotein Ycf48</fullName>
    </recommendedName>
</protein>
<accession>A0ABY3PSZ7</accession>
<dbReference type="Pfam" id="PF14870">
    <property type="entry name" value="PSII_BNR"/>
    <property type="match status" value="1"/>
</dbReference>